<dbReference type="EMBL" id="GBRH01199448">
    <property type="protein sequence ID" value="JAD98447.1"/>
    <property type="molecule type" value="Transcribed_RNA"/>
</dbReference>
<reference evidence="1" key="1">
    <citation type="submission" date="2014-09" db="EMBL/GenBank/DDBJ databases">
        <authorList>
            <person name="Magalhaes I.L.F."/>
            <person name="Oliveira U."/>
            <person name="Santos F.R."/>
            <person name="Vidigal T.H.D.A."/>
            <person name="Brescovit A.D."/>
            <person name="Santos A.J."/>
        </authorList>
    </citation>
    <scope>NUCLEOTIDE SEQUENCE</scope>
    <source>
        <tissue evidence="1">Shoot tissue taken approximately 20 cm above the soil surface</tissue>
    </source>
</reference>
<protein>
    <submittedName>
        <fullName evidence="1">Uncharacterized protein</fullName>
    </submittedName>
</protein>
<reference evidence="1" key="2">
    <citation type="journal article" date="2015" name="Data Brief">
        <title>Shoot transcriptome of the giant reed, Arundo donax.</title>
        <authorList>
            <person name="Barrero R.A."/>
            <person name="Guerrero F.D."/>
            <person name="Moolhuijzen P."/>
            <person name="Goolsby J.A."/>
            <person name="Tidwell J."/>
            <person name="Bellgard S.E."/>
            <person name="Bellgard M.I."/>
        </authorList>
    </citation>
    <scope>NUCLEOTIDE SEQUENCE</scope>
    <source>
        <tissue evidence="1">Shoot tissue taken approximately 20 cm above the soil surface</tissue>
    </source>
</reference>
<sequence length="41" mass="4650">MSIGCIITVRMVVFLQASSGLKYLWVLTIKYRCHNGLMSCL</sequence>
<evidence type="ECO:0000313" key="1">
    <source>
        <dbReference type="EMBL" id="JAD98447.1"/>
    </source>
</evidence>
<accession>A0A0A9EQY2</accession>
<proteinExistence type="predicted"/>
<dbReference type="AlphaFoldDB" id="A0A0A9EQY2"/>
<organism evidence="1">
    <name type="scientific">Arundo donax</name>
    <name type="common">Giant reed</name>
    <name type="synonym">Donax arundinaceus</name>
    <dbReference type="NCBI Taxonomy" id="35708"/>
    <lineage>
        <taxon>Eukaryota</taxon>
        <taxon>Viridiplantae</taxon>
        <taxon>Streptophyta</taxon>
        <taxon>Embryophyta</taxon>
        <taxon>Tracheophyta</taxon>
        <taxon>Spermatophyta</taxon>
        <taxon>Magnoliopsida</taxon>
        <taxon>Liliopsida</taxon>
        <taxon>Poales</taxon>
        <taxon>Poaceae</taxon>
        <taxon>PACMAD clade</taxon>
        <taxon>Arundinoideae</taxon>
        <taxon>Arundineae</taxon>
        <taxon>Arundo</taxon>
    </lineage>
</organism>
<name>A0A0A9EQY2_ARUDO</name>